<evidence type="ECO:0000259" key="2">
    <source>
        <dbReference type="PROSITE" id="PS50041"/>
    </source>
</evidence>
<proteinExistence type="predicted"/>
<dbReference type="Pfam" id="PF00059">
    <property type="entry name" value="Lectin_C"/>
    <property type="match status" value="1"/>
</dbReference>
<name>A0A8B7YE59_ACAPL</name>
<keyword evidence="1" id="KW-0732">Signal</keyword>
<dbReference type="PROSITE" id="PS50041">
    <property type="entry name" value="C_TYPE_LECTIN_2"/>
    <property type="match status" value="1"/>
</dbReference>
<dbReference type="Gene3D" id="3.10.100.10">
    <property type="entry name" value="Mannose-Binding Protein A, subunit A"/>
    <property type="match status" value="1"/>
</dbReference>
<dbReference type="AlphaFoldDB" id="A0A8B7YE59"/>
<protein>
    <submittedName>
        <fullName evidence="4">Perlucin-like protein</fullName>
    </submittedName>
</protein>
<feature type="domain" description="C-type lectin" evidence="2">
    <location>
        <begin position="30"/>
        <end position="138"/>
    </location>
</feature>
<dbReference type="InterPro" id="IPR050111">
    <property type="entry name" value="C-type_lectin/snaclec_domain"/>
</dbReference>
<dbReference type="InterPro" id="IPR001304">
    <property type="entry name" value="C-type_lectin-like"/>
</dbReference>
<evidence type="ECO:0000313" key="3">
    <source>
        <dbReference type="Proteomes" id="UP000694845"/>
    </source>
</evidence>
<dbReference type="SUPFAM" id="SSF56436">
    <property type="entry name" value="C-type lectin-like"/>
    <property type="match status" value="1"/>
</dbReference>
<dbReference type="GeneID" id="110978895"/>
<accession>A0A8B7YE59</accession>
<reference evidence="4" key="1">
    <citation type="submission" date="2025-08" db="UniProtKB">
        <authorList>
            <consortium name="RefSeq"/>
        </authorList>
    </citation>
    <scope>IDENTIFICATION</scope>
</reference>
<keyword evidence="3" id="KW-1185">Reference proteome</keyword>
<feature type="signal peptide" evidence="1">
    <location>
        <begin position="1"/>
        <end position="19"/>
    </location>
</feature>
<dbReference type="InterPro" id="IPR016186">
    <property type="entry name" value="C-type_lectin-like/link_sf"/>
</dbReference>
<gene>
    <name evidence="4" type="primary">LOC110978895</name>
</gene>
<sequence>MNRILQVVLFLTAVTVVLGANCPAGYYKRFGGNCYKIWAEKKRWAEAHILCGTENAHLVTLNDQLESDWVNSFFINNRRHDCGKYYWIGLTDLPNEGVWTWLADNSPVHYTKWNTGEPNNSGDEDGVQVDSELNKWNDSGAWMFSECFICELDPDAMC</sequence>
<dbReference type="SMART" id="SM00034">
    <property type="entry name" value="CLECT"/>
    <property type="match status" value="1"/>
</dbReference>
<dbReference type="RefSeq" id="XP_022089921.1">
    <property type="nucleotide sequence ID" value="XM_022234229.1"/>
</dbReference>
<evidence type="ECO:0000313" key="4">
    <source>
        <dbReference type="RefSeq" id="XP_022089921.1"/>
    </source>
</evidence>
<dbReference type="Proteomes" id="UP000694845">
    <property type="component" value="Unplaced"/>
</dbReference>
<feature type="chain" id="PRO_5034488789" evidence="1">
    <location>
        <begin position="20"/>
        <end position="158"/>
    </location>
</feature>
<dbReference type="PANTHER" id="PTHR22803">
    <property type="entry name" value="MANNOSE, PHOSPHOLIPASE, LECTIN RECEPTOR RELATED"/>
    <property type="match status" value="1"/>
</dbReference>
<dbReference type="KEGG" id="aplc:110978895"/>
<organism evidence="3 4">
    <name type="scientific">Acanthaster planci</name>
    <name type="common">Crown-of-thorns starfish</name>
    <dbReference type="NCBI Taxonomy" id="133434"/>
    <lineage>
        <taxon>Eukaryota</taxon>
        <taxon>Metazoa</taxon>
        <taxon>Echinodermata</taxon>
        <taxon>Eleutherozoa</taxon>
        <taxon>Asterozoa</taxon>
        <taxon>Asteroidea</taxon>
        <taxon>Valvatacea</taxon>
        <taxon>Valvatida</taxon>
        <taxon>Acanthasteridae</taxon>
        <taxon>Acanthaster</taxon>
    </lineage>
</organism>
<dbReference type="InterPro" id="IPR016187">
    <property type="entry name" value="CTDL_fold"/>
</dbReference>
<dbReference type="OrthoDB" id="441660at2759"/>
<dbReference type="OMA" id="CFICELD"/>
<evidence type="ECO:0000256" key="1">
    <source>
        <dbReference type="SAM" id="SignalP"/>
    </source>
</evidence>